<dbReference type="GO" id="GO:0016740">
    <property type="term" value="F:transferase activity"/>
    <property type="evidence" value="ECO:0007669"/>
    <property type="project" value="UniProtKB-KW"/>
</dbReference>
<organism evidence="5 6">
    <name type="scientific">Labrys miyagiensis</name>
    <dbReference type="NCBI Taxonomy" id="346912"/>
    <lineage>
        <taxon>Bacteria</taxon>
        <taxon>Pseudomonadati</taxon>
        <taxon>Pseudomonadota</taxon>
        <taxon>Alphaproteobacteria</taxon>
        <taxon>Hyphomicrobiales</taxon>
        <taxon>Xanthobacteraceae</taxon>
        <taxon>Labrys</taxon>
    </lineage>
</organism>
<dbReference type="InterPro" id="IPR008278">
    <property type="entry name" value="4-PPantetheinyl_Trfase_dom"/>
</dbReference>
<proteinExistence type="inferred from homology"/>
<feature type="domain" description="4'-phosphopantetheinyl transferase" evidence="3">
    <location>
        <begin position="128"/>
        <end position="205"/>
    </location>
</feature>
<evidence type="ECO:0000259" key="3">
    <source>
        <dbReference type="Pfam" id="PF01648"/>
    </source>
</evidence>
<dbReference type="Pfam" id="PF01648">
    <property type="entry name" value="ACPS"/>
    <property type="match status" value="1"/>
</dbReference>
<dbReference type="Pfam" id="PF22624">
    <property type="entry name" value="AASDHPPT_N"/>
    <property type="match status" value="1"/>
</dbReference>
<dbReference type="Proteomes" id="UP001156882">
    <property type="component" value="Unassembled WGS sequence"/>
</dbReference>
<evidence type="ECO:0000256" key="2">
    <source>
        <dbReference type="ARBA" id="ARBA00022679"/>
    </source>
</evidence>
<feature type="domain" description="4'-phosphopantetheinyl transferase N-terminal" evidence="4">
    <location>
        <begin position="31"/>
        <end position="123"/>
    </location>
</feature>
<comment type="caution">
    <text evidence="5">The sequence shown here is derived from an EMBL/GenBank/DDBJ whole genome shotgun (WGS) entry which is preliminary data.</text>
</comment>
<dbReference type="EMBL" id="BSPC01000022">
    <property type="protein sequence ID" value="GLS19332.1"/>
    <property type="molecule type" value="Genomic_DNA"/>
</dbReference>
<evidence type="ECO:0000256" key="1">
    <source>
        <dbReference type="ARBA" id="ARBA00010990"/>
    </source>
</evidence>
<dbReference type="InterPro" id="IPR055066">
    <property type="entry name" value="AASDHPPT_N"/>
</dbReference>
<name>A0ABQ6CM49_9HYPH</name>
<reference evidence="6" key="1">
    <citation type="journal article" date="2019" name="Int. J. Syst. Evol. Microbiol.">
        <title>The Global Catalogue of Microorganisms (GCM) 10K type strain sequencing project: providing services to taxonomists for standard genome sequencing and annotation.</title>
        <authorList>
            <consortium name="The Broad Institute Genomics Platform"/>
            <consortium name="The Broad Institute Genome Sequencing Center for Infectious Disease"/>
            <person name="Wu L."/>
            <person name="Ma J."/>
        </authorList>
    </citation>
    <scope>NUCLEOTIDE SEQUENCE [LARGE SCALE GENOMIC DNA]</scope>
    <source>
        <strain evidence="6">NBRC 101365</strain>
    </source>
</reference>
<evidence type="ECO:0000313" key="5">
    <source>
        <dbReference type="EMBL" id="GLS19332.1"/>
    </source>
</evidence>
<comment type="similarity">
    <text evidence="1">Belongs to the P-Pant transferase superfamily. Gsp/Sfp/HetI/AcpT family.</text>
</comment>
<evidence type="ECO:0000313" key="6">
    <source>
        <dbReference type="Proteomes" id="UP001156882"/>
    </source>
</evidence>
<gene>
    <name evidence="5" type="ORF">GCM10007874_23490</name>
</gene>
<dbReference type="SUPFAM" id="SSF56214">
    <property type="entry name" value="4'-phosphopantetheinyl transferase"/>
    <property type="match status" value="2"/>
</dbReference>
<sequence>MESGYKATMLSTNPAPRPGDGHVHLWLWSLDPSSTDLEACWQSLSPDESRRADSFRFEKHRKRFVLARGRLRFILADYIGCRAEEVSFGYGAAGKPHSLTQPESWRLDFNLSHSEDSAALAVSSEMELGVDIELIRPIEEDILPQILSAAEQRQFETLPAARQGDILLESWTRKEACLKALGTGLGGSPARFEFDLARSDDDALLRVGESADEAAQWLVRTFLAPGPCRGAVAARAKGWSLLAMPPAERP</sequence>
<keyword evidence="6" id="KW-1185">Reference proteome</keyword>
<dbReference type="Gene3D" id="3.90.470.20">
    <property type="entry name" value="4'-phosphopantetheinyl transferase domain"/>
    <property type="match status" value="2"/>
</dbReference>
<protein>
    <submittedName>
        <fullName evidence="5">4'-phosphopantetheinyl transferase</fullName>
    </submittedName>
</protein>
<dbReference type="PANTHER" id="PTHR12215">
    <property type="entry name" value="PHOSPHOPANTETHEINE TRANSFERASE"/>
    <property type="match status" value="1"/>
</dbReference>
<dbReference type="InterPro" id="IPR050559">
    <property type="entry name" value="P-Pant_transferase_sf"/>
</dbReference>
<accession>A0ABQ6CM49</accession>
<dbReference type="PANTHER" id="PTHR12215:SF10">
    <property type="entry name" value="L-AMINOADIPATE-SEMIALDEHYDE DEHYDROGENASE-PHOSPHOPANTETHEINYL TRANSFERASE"/>
    <property type="match status" value="1"/>
</dbReference>
<keyword evidence="2 5" id="KW-0808">Transferase</keyword>
<dbReference type="InterPro" id="IPR037143">
    <property type="entry name" value="4-PPantetheinyl_Trfase_dom_sf"/>
</dbReference>
<evidence type="ECO:0000259" key="4">
    <source>
        <dbReference type="Pfam" id="PF22624"/>
    </source>
</evidence>